<feature type="region of interest" description="Disordered" evidence="1">
    <location>
        <begin position="159"/>
        <end position="183"/>
    </location>
</feature>
<evidence type="ECO:0000313" key="2">
    <source>
        <dbReference type="EMBL" id="RXM31840.1"/>
    </source>
</evidence>
<dbReference type="AlphaFoldDB" id="A0A444U9J3"/>
<dbReference type="EMBL" id="SCEB01215000">
    <property type="protein sequence ID" value="RXM31840.1"/>
    <property type="molecule type" value="Genomic_DNA"/>
</dbReference>
<dbReference type="Proteomes" id="UP000289886">
    <property type="component" value="Unassembled WGS sequence"/>
</dbReference>
<accession>A0A444U9J3</accession>
<evidence type="ECO:0000256" key="1">
    <source>
        <dbReference type="SAM" id="MobiDB-lite"/>
    </source>
</evidence>
<sequence length="296" mass="32622">MMPYDVIKSAHDVIKSAHDVIKSAHDVIKSAHDVIKSAHDVIKSAHIATGHGIRDRVIKLLSAKYENITREAIQVFIAFCLECQEKRKCPMTKGVVVKPILSCEYLSRGQVDLIDMPSISRGNFKWIMVYQDHLTKFCNIDHLQGEDDLLSVLTASSTDSAASTEDTPVPVPDTPSNNHTATTLQCDVTPVLTSELLSVQFHPEPQNPPPIQTPEPSSPSEQESPASQPPPGSPASEAALRLHQQNISEQREGTRTAQVLQGELMVKHSQTGRQTWRQCPWLFAAEEIHATCLVSS</sequence>
<organism evidence="2 3">
    <name type="scientific">Acipenser ruthenus</name>
    <name type="common">Sterlet sturgeon</name>
    <dbReference type="NCBI Taxonomy" id="7906"/>
    <lineage>
        <taxon>Eukaryota</taxon>
        <taxon>Metazoa</taxon>
        <taxon>Chordata</taxon>
        <taxon>Craniata</taxon>
        <taxon>Vertebrata</taxon>
        <taxon>Euteleostomi</taxon>
        <taxon>Actinopterygii</taxon>
        <taxon>Chondrostei</taxon>
        <taxon>Acipenseriformes</taxon>
        <taxon>Acipenseridae</taxon>
        <taxon>Acipenser</taxon>
    </lineage>
</organism>
<name>A0A444U9J3_ACIRT</name>
<protein>
    <submittedName>
        <fullName evidence="2">KRAB-A domain-containing protein 2</fullName>
    </submittedName>
</protein>
<feature type="region of interest" description="Disordered" evidence="1">
    <location>
        <begin position="201"/>
        <end position="236"/>
    </location>
</feature>
<proteinExistence type="predicted"/>
<reference evidence="2 3" key="1">
    <citation type="submission" date="2019-01" db="EMBL/GenBank/DDBJ databases">
        <title>Draft Genome and Complete Hox-Cluster Characterization of the Sterlet Sturgeon (Acipenser ruthenus).</title>
        <authorList>
            <person name="Wei Q."/>
        </authorList>
    </citation>
    <scope>NUCLEOTIDE SEQUENCE [LARGE SCALE GENOMIC DNA]</scope>
    <source>
        <strain evidence="2">WHYD16114868_AA</strain>
        <tissue evidence="2">Blood</tissue>
    </source>
</reference>
<evidence type="ECO:0000313" key="3">
    <source>
        <dbReference type="Proteomes" id="UP000289886"/>
    </source>
</evidence>
<keyword evidence="3" id="KW-1185">Reference proteome</keyword>
<feature type="compositionally biased region" description="Low complexity" evidence="1">
    <location>
        <begin position="159"/>
        <end position="168"/>
    </location>
</feature>
<feature type="compositionally biased region" description="Pro residues" evidence="1">
    <location>
        <begin position="205"/>
        <end position="217"/>
    </location>
</feature>
<gene>
    <name evidence="2" type="ORF">EOD39_6623</name>
</gene>
<comment type="caution">
    <text evidence="2">The sequence shown here is derived from an EMBL/GenBank/DDBJ whole genome shotgun (WGS) entry which is preliminary data.</text>
</comment>